<dbReference type="Proteomes" id="UP000199520">
    <property type="component" value="Unassembled WGS sequence"/>
</dbReference>
<reference evidence="2" key="1">
    <citation type="submission" date="2016-10" db="EMBL/GenBank/DDBJ databases">
        <authorList>
            <person name="Varghese N."/>
            <person name="Submissions S."/>
        </authorList>
    </citation>
    <scope>NUCLEOTIDE SEQUENCE [LARGE SCALE GENOMIC DNA]</scope>
    <source>
        <strain evidence="2">DSM 13327</strain>
    </source>
</reference>
<keyword evidence="2" id="KW-1185">Reference proteome</keyword>
<evidence type="ECO:0000313" key="1">
    <source>
        <dbReference type="EMBL" id="SFL38989.1"/>
    </source>
</evidence>
<dbReference type="EMBL" id="FOTS01000003">
    <property type="protein sequence ID" value="SFL38989.1"/>
    <property type="molecule type" value="Genomic_DNA"/>
</dbReference>
<dbReference type="AlphaFoldDB" id="A0A1I4H9L4"/>
<gene>
    <name evidence="1" type="ORF">SAMN04490355_100372</name>
</gene>
<sequence>MKIHINDYHGDTNVKLHDMHLMLGGFTHEKSNE</sequence>
<protein>
    <submittedName>
        <fullName evidence="1">Uncharacterized protein</fullName>
    </submittedName>
</protein>
<evidence type="ECO:0000313" key="2">
    <source>
        <dbReference type="Proteomes" id="UP000199520"/>
    </source>
</evidence>
<organism evidence="1 2">
    <name type="scientific">Pelosinus propionicus DSM 13327</name>
    <dbReference type="NCBI Taxonomy" id="1123291"/>
    <lineage>
        <taxon>Bacteria</taxon>
        <taxon>Bacillati</taxon>
        <taxon>Bacillota</taxon>
        <taxon>Negativicutes</taxon>
        <taxon>Selenomonadales</taxon>
        <taxon>Sporomusaceae</taxon>
        <taxon>Pelosinus</taxon>
    </lineage>
</organism>
<name>A0A1I4H9L4_9FIRM</name>
<accession>A0A1I4H9L4</accession>
<proteinExistence type="predicted"/>